<dbReference type="InterPro" id="IPR011006">
    <property type="entry name" value="CheY-like_superfamily"/>
</dbReference>
<dbReference type="PROSITE" id="PS50005">
    <property type="entry name" value="TPR"/>
    <property type="match status" value="1"/>
</dbReference>
<gene>
    <name evidence="5" type="ORF">AT746_07915</name>
</gene>
<dbReference type="PANTHER" id="PTHR44591:SF3">
    <property type="entry name" value="RESPONSE REGULATORY DOMAIN-CONTAINING PROTEIN"/>
    <property type="match status" value="1"/>
</dbReference>
<keyword evidence="1" id="KW-0597">Phosphoprotein</keyword>
<dbReference type="InterPro" id="IPR019734">
    <property type="entry name" value="TPR_rpt"/>
</dbReference>
<feature type="repeat" description="TPR" evidence="3">
    <location>
        <begin position="448"/>
        <end position="481"/>
    </location>
</feature>
<name>A0A0U3AVS4_9ALTE</name>
<organism evidence="5 6">
    <name type="scientific">Lacimicrobium alkaliphilum</name>
    <dbReference type="NCBI Taxonomy" id="1526571"/>
    <lineage>
        <taxon>Bacteria</taxon>
        <taxon>Pseudomonadati</taxon>
        <taxon>Pseudomonadota</taxon>
        <taxon>Gammaproteobacteria</taxon>
        <taxon>Alteromonadales</taxon>
        <taxon>Alteromonadaceae</taxon>
        <taxon>Lacimicrobium</taxon>
    </lineage>
</organism>
<evidence type="ECO:0000313" key="5">
    <source>
        <dbReference type="EMBL" id="ALS98191.1"/>
    </source>
</evidence>
<proteinExistence type="predicted"/>
<dbReference type="Pfam" id="PF00072">
    <property type="entry name" value="Response_reg"/>
    <property type="match status" value="1"/>
</dbReference>
<evidence type="ECO:0000256" key="2">
    <source>
        <dbReference type="PROSITE-ProRule" id="PRU00169"/>
    </source>
</evidence>
<dbReference type="InterPro" id="IPR011990">
    <property type="entry name" value="TPR-like_helical_dom_sf"/>
</dbReference>
<keyword evidence="3" id="KW-0802">TPR repeat</keyword>
<dbReference type="InterPro" id="IPR050595">
    <property type="entry name" value="Bact_response_regulator"/>
</dbReference>
<accession>A0A0U3AVS4</accession>
<dbReference type="PANTHER" id="PTHR44591">
    <property type="entry name" value="STRESS RESPONSE REGULATOR PROTEIN 1"/>
    <property type="match status" value="1"/>
</dbReference>
<dbReference type="GO" id="GO:0000160">
    <property type="term" value="P:phosphorelay signal transduction system"/>
    <property type="evidence" value="ECO:0007669"/>
    <property type="project" value="InterPro"/>
</dbReference>
<dbReference type="SUPFAM" id="SSF48452">
    <property type="entry name" value="TPR-like"/>
    <property type="match status" value="1"/>
</dbReference>
<dbReference type="InterPro" id="IPR001789">
    <property type="entry name" value="Sig_transdc_resp-reg_receiver"/>
</dbReference>
<dbReference type="KEGG" id="lal:AT746_07915"/>
<evidence type="ECO:0000259" key="4">
    <source>
        <dbReference type="PROSITE" id="PS50110"/>
    </source>
</evidence>
<feature type="domain" description="Response regulatory" evidence="4">
    <location>
        <begin position="10"/>
        <end position="129"/>
    </location>
</feature>
<reference evidence="5 6" key="1">
    <citation type="submission" date="2015-12" db="EMBL/GenBank/DDBJ databases">
        <title>Complete genome of Lacimicrobium alkaliphilum KCTC 32984.</title>
        <authorList>
            <person name="Kim S.-G."/>
            <person name="Lee Y.-J."/>
        </authorList>
    </citation>
    <scope>NUCLEOTIDE SEQUENCE [LARGE SCALE GENOMIC DNA]</scope>
    <source>
        <strain evidence="5 6">YelD216</strain>
    </source>
</reference>
<comment type="caution">
    <text evidence="2">Lacks conserved residue(s) required for the propagation of feature annotation.</text>
</comment>
<dbReference type="SMART" id="SM00448">
    <property type="entry name" value="REC"/>
    <property type="match status" value="1"/>
</dbReference>
<protein>
    <recommendedName>
        <fullName evidence="4">Response regulatory domain-containing protein</fullName>
    </recommendedName>
</protein>
<dbReference type="SMART" id="SM00028">
    <property type="entry name" value="TPR"/>
    <property type="match status" value="3"/>
</dbReference>
<dbReference type="STRING" id="1526571.AT746_07915"/>
<dbReference type="AlphaFoldDB" id="A0A0U3AVS4"/>
<dbReference type="RefSeq" id="WP_062478793.1">
    <property type="nucleotide sequence ID" value="NZ_CP013650.1"/>
</dbReference>
<dbReference type="PROSITE" id="PS50110">
    <property type="entry name" value="RESPONSE_REGULATORY"/>
    <property type="match status" value="1"/>
</dbReference>
<dbReference type="Gene3D" id="1.25.40.10">
    <property type="entry name" value="Tetratricopeptide repeat domain"/>
    <property type="match status" value="2"/>
</dbReference>
<dbReference type="SUPFAM" id="SSF52172">
    <property type="entry name" value="CheY-like"/>
    <property type="match status" value="1"/>
</dbReference>
<evidence type="ECO:0000256" key="1">
    <source>
        <dbReference type="ARBA" id="ARBA00022553"/>
    </source>
</evidence>
<sequence length="540" mass="62147">MDAKLASSCKVLIVDDQVLAQGYMKYALEELGLRNVTYVDKATSALKYVEEEHFDLIVCSYNLKKDQDGYYLYDQLKSTNALPLSTAFVFISADTSSELVHSIIELQPDDFLAKPFSVKDLDKRLTKVLKRKRALRNVYQLMEKDELHKALDEVENFLTNPDNAEFFPLALKTKGELLLACDMTEQARDFYRAIINVQPFAWAQLGLVNALIKLDEDEEAEKLILQLAFKPDSQLMAYDLLYGLNVKQEDFESALETVLMASEISPRNLRRHNAAIALSRLTHDYETQFEAAKRIVKFAKHSIHDKPQNYINVARAGIDFAMTADDKDTANLIKQANDYIRQFQIAFPKTELQEQMKVINARLLYLQDEKERARTLIEQLSGDSLDTDDFEDLLDKAKVFHALGLYERCLEVLDEIELRCQRNPEQGELFLRYIKQEKKEKTAIRQTPKELNNSAVDYYQKGELDSAMRSFRQAYTLMPKNASIALNLLQAIVMKAKEQGISEHANTVVKRCISTIENGQLNEEQEQRYLRVKSFLQEVI</sequence>
<evidence type="ECO:0000256" key="3">
    <source>
        <dbReference type="PROSITE-ProRule" id="PRU00339"/>
    </source>
</evidence>
<dbReference type="EMBL" id="CP013650">
    <property type="protein sequence ID" value="ALS98191.1"/>
    <property type="molecule type" value="Genomic_DNA"/>
</dbReference>
<dbReference type="OrthoDB" id="7298659at2"/>
<keyword evidence="6" id="KW-1185">Reference proteome</keyword>
<dbReference type="Gene3D" id="3.40.50.2300">
    <property type="match status" value="1"/>
</dbReference>
<evidence type="ECO:0000313" key="6">
    <source>
        <dbReference type="Proteomes" id="UP000068447"/>
    </source>
</evidence>
<dbReference type="Proteomes" id="UP000068447">
    <property type="component" value="Chromosome"/>
</dbReference>